<keyword evidence="3" id="KW-1185">Reference proteome</keyword>
<evidence type="ECO:0000313" key="2">
    <source>
        <dbReference type="EMBL" id="KZZ92469.1"/>
    </source>
</evidence>
<feature type="region of interest" description="Disordered" evidence="1">
    <location>
        <begin position="198"/>
        <end position="218"/>
    </location>
</feature>
<feature type="region of interest" description="Disordered" evidence="1">
    <location>
        <begin position="150"/>
        <end position="179"/>
    </location>
</feature>
<sequence length="873" mass="97200">MTRLFSVRIYKDSQPLASFLPIPDLTKGSCQQNIRRLTYHPIQHNTTQHNPIDVSAPAATRIQAPADPPGNCRPCPAPSPPSSRSTAAQHACKAQRYPTPIPSFSVFAQRDAPVTAWQVPAGACGLIGPRSPFGPVTTLDPRQFLPIFPKRKLSSRRPSSSESLAEVAPATKRAHAAADRSHAPDVIFIQSLALRQQQPSPSASSDEGDGGPPVPARRRLWQVSIRVNDSTPITGYIEDPLFEADYKVVFEQYLQGADRPCWSRQALLPDEQTLAEILAAESRIGRYGKALFEQLESQVDLSRTGSSQIQVYVIEHHDSDEVNNVIGGIQCLAWELLESLHVSDLPKMHLRITRISEFPPSRHLQIGTPMPRLAAAQADSNAVFKVLLVIARDFGGTGANRDPEPDLAQWPLMNLHKKLRGRLTLEVVRPGSLHELQRHLELRAAQTIVFHLVHFDLHGRVMPDKRGGAMVPWLLFAKRHLPRGSNFLIPQTELAKAEDVARVLARHQVENVVLNACLSAYNQSGPATNLAHIFLRHGILNVSAMWFLVHWKTVSAYVEAFYDKLLVECLDFHTAAQQAREALRLQPSAVPGRTYMDFFLCVNYARNVHGSDRTRREVSPSPSAISQDSALSASNESTSSFRSSRLLRTSPRPGASPAVGDDPVIRLQLHLLDLEYKLTTFKIVYASDVGQVHSKLDATMDGMVNMWLKTNLVDEVHYYKAKDFEKCKVGPGGVSVSPREKRTRAMAAGPMQRLFSQSVESLRQTLHVIRGVDAAVDPGSSGNEFEDQRREERGLSVQRGLRLFARRLHRDDDGYIILLGRQNKRWCEKMLKDLNGECWIDVPWSFTEHAKYNRNAGAAANSSRRPQIGLGIL</sequence>
<dbReference type="STRING" id="1081109.A0A167ZC89"/>
<dbReference type="OrthoDB" id="5301473at2759"/>
<evidence type="ECO:0000256" key="1">
    <source>
        <dbReference type="SAM" id="MobiDB-lite"/>
    </source>
</evidence>
<evidence type="ECO:0000313" key="3">
    <source>
        <dbReference type="Proteomes" id="UP000078544"/>
    </source>
</evidence>
<feature type="compositionally biased region" description="Low complexity" evidence="1">
    <location>
        <begin position="629"/>
        <end position="653"/>
    </location>
</feature>
<feature type="region of interest" description="Disordered" evidence="1">
    <location>
        <begin position="73"/>
        <end position="94"/>
    </location>
</feature>
<name>A0A167ZC89_9HYPO</name>
<organism evidence="2 3">
    <name type="scientific">Moelleriella libera RCEF 2490</name>
    <dbReference type="NCBI Taxonomy" id="1081109"/>
    <lineage>
        <taxon>Eukaryota</taxon>
        <taxon>Fungi</taxon>
        <taxon>Dikarya</taxon>
        <taxon>Ascomycota</taxon>
        <taxon>Pezizomycotina</taxon>
        <taxon>Sordariomycetes</taxon>
        <taxon>Hypocreomycetidae</taxon>
        <taxon>Hypocreales</taxon>
        <taxon>Clavicipitaceae</taxon>
        <taxon>Moelleriella</taxon>
    </lineage>
</organism>
<dbReference type="AlphaFoldDB" id="A0A167ZC89"/>
<feature type="region of interest" description="Disordered" evidence="1">
    <location>
        <begin position="612"/>
        <end position="659"/>
    </location>
</feature>
<protein>
    <submittedName>
        <fullName evidence="2">TPR repeat-containing protein</fullName>
    </submittedName>
</protein>
<proteinExistence type="predicted"/>
<reference evidence="2 3" key="1">
    <citation type="journal article" date="2016" name="Genome Biol. Evol.">
        <title>Divergent and convergent evolution of fungal pathogenicity.</title>
        <authorList>
            <person name="Shang Y."/>
            <person name="Xiao G."/>
            <person name="Zheng P."/>
            <person name="Cen K."/>
            <person name="Zhan S."/>
            <person name="Wang C."/>
        </authorList>
    </citation>
    <scope>NUCLEOTIDE SEQUENCE [LARGE SCALE GENOMIC DNA]</scope>
    <source>
        <strain evidence="2 3">RCEF 2490</strain>
    </source>
</reference>
<dbReference type="Proteomes" id="UP000078544">
    <property type="component" value="Unassembled WGS sequence"/>
</dbReference>
<accession>A0A167ZC89</accession>
<gene>
    <name evidence="2" type="ORF">AAL_06095</name>
</gene>
<dbReference type="EMBL" id="AZGY01000015">
    <property type="protein sequence ID" value="KZZ92469.1"/>
    <property type="molecule type" value="Genomic_DNA"/>
</dbReference>
<comment type="caution">
    <text evidence="2">The sequence shown here is derived from an EMBL/GenBank/DDBJ whole genome shotgun (WGS) entry which is preliminary data.</text>
</comment>